<evidence type="ECO:0000256" key="3">
    <source>
        <dbReference type="SAM" id="SignalP"/>
    </source>
</evidence>
<sequence length="764" mass="86945">MKFDIKRLAWALLPWTVASSPFPAEERLSVPDGSTHASHIFNALHNSMKMFGSVMQHNGMSVFIATVPQGTEFYHGTSSAYRINGTEWLAFEPEHAMVFAHPGRTRRSRPSEATNQPHEDEEQSNIEKTYDHRWTETVEHESDLETETGSWVQDHARHHEHVSTYRADSRSKHWAERVQHKSDFRPENDGWVQDHARHREHLKPYYAGSRDKHRKESVHQQSGSDSDNNDWTQDHAQHREHVKLYHADSRGHTKHHNADMAAEGTPHHGLFTRQWKRLQSIVQYFLTEHGGSHRVVVEGSDSQARHGSYDGHHNKPGHQSQSNIGEHYDQSSFISTEPTVEEQTGYFHTYRTKRDLRLVYFDGQSAAKSLKGTLDMQDIVLRNATLFDGSPAEGDNLRADDLCAMARDQWDNRVDGFIRMVGGFEVILCSFADNLDVVSILSTYPSRNGDGGSHLSYARALATRFDGIGGDRVSINYDDFVTMFAYPDAMYFDEQGLPRVVNDAAKLVPVRAHIDRLVRGTDFTNTGINWQNVVDMIMTRYHYRISLALSPAISTHHELRRELHLAIEPFIDARGRNSTAEIERCARQFWVSGADITTVPAQAVSQVSERLCSSLVAGASAETYEEGIAIIEDLKHYLNWAVFRECHKCKIDEVCQLPIWPSGSKEDFVRPRCGTGLSHGSGGYWDMMGKIRQHYCRALALCNSRSDELSYSRWDIYNRFFLVGVQVVAQVFFWSLGFGGGAAFNIDERVYSMDEVPGMIFRGE</sequence>
<feature type="transmembrane region" description="Helical" evidence="2">
    <location>
        <begin position="720"/>
        <end position="744"/>
    </location>
</feature>
<dbReference type="EMBL" id="KZ851935">
    <property type="protein sequence ID" value="RDH16876.1"/>
    <property type="molecule type" value="Genomic_DNA"/>
</dbReference>
<dbReference type="Proteomes" id="UP000253845">
    <property type="component" value="Unassembled WGS sequence"/>
</dbReference>
<feature type="region of interest" description="Disordered" evidence="1">
    <location>
        <begin position="300"/>
        <end position="325"/>
    </location>
</feature>
<accession>A0A370BMU8</accession>
<evidence type="ECO:0000313" key="4">
    <source>
        <dbReference type="EMBL" id="RDH16876.1"/>
    </source>
</evidence>
<feature type="region of interest" description="Disordered" evidence="1">
    <location>
        <begin position="204"/>
        <end position="232"/>
    </location>
</feature>
<dbReference type="PANTHER" id="PTHR35204">
    <property type="entry name" value="YALI0A21131P"/>
    <property type="match status" value="1"/>
</dbReference>
<feature type="compositionally biased region" description="Basic and acidic residues" evidence="1">
    <location>
        <begin position="303"/>
        <end position="313"/>
    </location>
</feature>
<feature type="compositionally biased region" description="Basic and acidic residues" evidence="1">
    <location>
        <begin position="154"/>
        <end position="192"/>
    </location>
</feature>
<evidence type="ECO:0000256" key="1">
    <source>
        <dbReference type="SAM" id="MobiDB-lite"/>
    </source>
</evidence>
<dbReference type="AlphaFoldDB" id="A0A370BMU8"/>
<feature type="compositionally biased region" description="Basic and acidic residues" evidence="1">
    <location>
        <begin position="128"/>
        <end position="143"/>
    </location>
</feature>
<name>A0A370BMU8_ASPNG</name>
<dbReference type="PANTHER" id="PTHR35204:SF1">
    <property type="entry name" value="ENTEROTOXIN"/>
    <property type="match status" value="1"/>
</dbReference>
<feature type="signal peptide" evidence="3">
    <location>
        <begin position="1"/>
        <end position="19"/>
    </location>
</feature>
<feature type="chain" id="PRO_5016787611" evidence="3">
    <location>
        <begin position="20"/>
        <end position="764"/>
    </location>
</feature>
<feature type="compositionally biased region" description="Polar residues" evidence="1">
    <location>
        <begin position="219"/>
        <end position="231"/>
    </location>
</feature>
<organism evidence="4 5">
    <name type="scientific">Aspergillus niger ATCC 13496</name>
    <dbReference type="NCBI Taxonomy" id="1353008"/>
    <lineage>
        <taxon>Eukaryota</taxon>
        <taxon>Fungi</taxon>
        <taxon>Dikarya</taxon>
        <taxon>Ascomycota</taxon>
        <taxon>Pezizomycotina</taxon>
        <taxon>Eurotiomycetes</taxon>
        <taxon>Eurotiomycetidae</taxon>
        <taxon>Eurotiales</taxon>
        <taxon>Aspergillaceae</taxon>
        <taxon>Aspergillus</taxon>
        <taxon>Aspergillus subgen. Circumdati</taxon>
    </lineage>
</organism>
<feature type="region of interest" description="Disordered" evidence="1">
    <location>
        <begin position="102"/>
        <end position="192"/>
    </location>
</feature>
<proteinExistence type="predicted"/>
<evidence type="ECO:0000313" key="5">
    <source>
        <dbReference type="Proteomes" id="UP000253845"/>
    </source>
</evidence>
<keyword evidence="2" id="KW-0472">Membrane</keyword>
<reference evidence="4 5" key="1">
    <citation type="submission" date="2018-07" db="EMBL/GenBank/DDBJ databases">
        <title>Section-level genome sequencing of Aspergillus section Nigri to investigate inter- and intra-species variation.</title>
        <authorList>
            <consortium name="DOE Joint Genome Institute"/>
            <person name="Vesth T.C."/>
            <person name="Nybo J.L."/>
            <person name="Theobald S."/>
            <person name="Frisvad J.C."/>
            <person name="Larsen T.O."/>
            <person name="Nielsen K.F."/>
            <person name="Hoof J.B."/>
            <person name="Brandl J."/>
            <person name="Salamov A."/>
            <person name="Riley R."/>
            <person name="Gladden J.M."/>
            <person name="Phatale P."/>
            <person name="Nielsen M.T."/>
            <person name="Lyhne E.K."/>
            <person name="Kogle M.E."/>
            <person name="Strasser K."/>
            <person name="McDonnell E."/>
            <person name="Barry K."/>
            <person name="Clum A."/>
            <person name="Chen C."/>
            <person name="Nolan M."/>
            <person name="Sandor L."/>
            <person name="Kuo A."/>
            <person name="Lipzen A."/>
            <person name="Hainaut M."/>
            <person name="Drula E."/>
            <person name="Tsang A."/>
            <person name="Magnuson J.K."/>
            <person name="Henrissat B."/>
            <person name="Wiebenga A."/>
            <person name="Simmons B.A."/>
            <person name="Makela M.R."/>
            <person name="De vries R.P."/>
            <person name="Grigoriev I.V."/>
            <person name="Mortensen U.H."/>
            <person name="Baker S.E."/>
            <person name="Andersen M.R."/>
        </authorList>
    </citation>
    <scope>NUCLEOTIDE SEQUENCE [LARGE SCALE GENOMIC DNA]</scope>
    <source>
        <strain evidence="4 5">ATCC 13496</strain>
    </source>
</reference>
<keyword evidence="2" id="KW-1133">Transmembrane helix</keyword>
<dbReference type="InterPro" id="IPR038921">
    <property type="entry name" value="YOR389W-like"/>
</dbReference>
<evidence type="ECO:0000256" key="2">
    <source>
        <dbReference type="SAM" id="Phobius"/>
    </source>
</evidence>
<keyword evidence="2" id="KW-0812">Transmembrane</keyword>
<keyword evidence="3" id="KW-0732">Signal</keyword>
<dbReference type="VEuPathDB" id="FungiDB:M747DRAFT_357450"/>
<protein>
    <submittedName>
        <fullName evidence="4">Uncharacterized protein</fullName>
    </submittedName>
</protein>
<gene>
    <name evidence="4" type="ORF">M747DRAFT_357450</name>
</gene>